<keyword evidence="1" id="KW-1133">Transmembrane helix</keyword>
<dbReference type="AlphaFoldDB" id="A0A899NDY4"/>
<feature type="transmembrane region" description="Helical" evidence="1">
    <location>
        <begin position="6"/>
        <end position="24"/>
    </location>
</feature>
<feature type="transmembrane region" description="Helical" evidence="1">
    <location>
        <begin position="44"/>
        <end position="61"/>
    </location>
</feature>
<keyword evidence="1" id="KW-0812">Transmembrane</keyword>
<organism evidence="2">
    <name type="scientific">Providencia stuartii</name>
    <dbReference type="NCBI Taxonomy" id="588"/>
    <lineage>
        <taxon>Bacteria</taxon>
        <taxon>Pseudomonadati</taxon>
        <taxon>Pseudomonadota</taxon>
        <taxon>Gammaproteobacteria</taxon>
        <taxon>Enterobacterales</taxon>
        <taxon>Morganellaceae</taxon>
        <taxon>Providencia</taxon>
    </lineage>
</organism>
<name>A0A899NDY4_PROST</name>
<proteinExistence type="predicted"/>
<sequence length="225" mass="25210">MYLIMTVLFMIAAIFSFAKTMKVVLEEASLDKEKRIAAIGQVKLTWLFYVPAFFLLLAPFIKSLMDAGSEQVDQSGSNLPVWLFLAGGLYLLFGAALLLRKAMKEKTLGQIGTILNIQILLWVGLYSTFAAYDHLKFADEHFGIMSTRLIEIGGVKDVTCEQELMLVNFTEGQTTPMQWRCPTGFSLLNKTNRPFVPWPDYTEGESEQLAAAMNKIMTEAKANSQ</sequence>
<gene>
    <name evidence="2" type="ORF">EKPLLCFL_00110</name>
</gene>
<dbReference type="RefSeq" id="WP_191901265.1">
    <property type="nucleotide sequence ID" value="NZ_CP095444.1"/>
</dbReference>
<dbReference type="EMBL" id="MT813046">
    <property type="protein sequence ID" value="QSM62345.1"/>
    <property type="molecule type" value="Genomic_DNA"/>
</dbReference>
<geneLocation type="plasmid" evidence="2">
    <name>pM2-1</name>
</geneLocation>
<evidence type="ECO:0000313" key="2">
    <source>
        <dbReference type="EMBL" id="QSM62345.1"/>
    </source>
</evidence>
<accession>A0A899NDY4</accession>
<feature type="transmembrane region" description="Helical" evidence="1">
    <location>
        <begin position="81"/>
        <end position="99"/>
    </location>
</feature>
<evidence type="ECO:0000256" key="1">
    <source>
        <dbReference type="SAM" id="Phobius"/>
    </source>
</evidence>
<keyword evidence="2" id="KW-0614">Plasmid</keyword>
<protein>
    <submittedName>
        <fullName evidence="2">Uncharacterized protein</fullName>
    </submittedName>
</protein>
<feature type="transmembrane region" description="Helical" evidence="1">
    <location>
        <begin position="111"/>
        <end position="132"/>
    </location>
</feature>
<keyword evidence="1" id="KW-0472">Membrane</keyword>
<reference evidence="2" key="1">
    <citation type="submission" date="2020-07" db="EMBL/GenBank/DDBJ databases">
        <title>Persistence and transmission of plasmid-borne blaNDM genes carried by diverse species of Enterobacterium in a Chinese goose farm.</title>
        <authorList>
            <person name="Fang L.-X."/>
            <person name="Cen D.-J."/>
        </authorList>
    </citation>
    <scope>NUCLEOTIDE SEQUENCE</scope>
    <source>
        <strain evidence="2">M2</strain>
        <plasmid evidence="2">pM2-1</plasmid>
    </source>
</reference>